<dbReference type="GO" id="GO:0050830">
    <property type="term" value="P:defense response to Gram-positive bacterium"/>
    <property type="evidence" value="ECO:0007669"/>
    <property type="project" value="TreeGrafter"/>
</dbReference>
<dbReference type="GO" id="GO:0006915">
    <property type="term" value="P:apoptotic process"/>
    <property type="evidence" value="ECO:0007669"/>
    <property type="project" value="InterPro"/>
</dbReference>
<comment type="caution">
    <text evidence="1">Lacks conserved residue(s) required for the propagation of feature annotation.</text>
</comment>
<evidence type="ECO:0000256" key="2">
    <source>
        <dbReference type="SAM" id="MobiDB-lite"/>
    </source>
</evidence>
<evidence type="ECO:0000313" key="6">
    <source>
        <dbReference type="Proteomes" id="UP000265160"/>
    </source>
</evidence>
<dbReference type="PRINTS" id="PR01680">
    <property type="entry name" value="TNFACTORR6"/>
</dbReference>
<dbReference type="STRING" id="106582.ENSMZEP00005013647"/>
<dbReference type="GeneTree" id="ENSGT00950000183126"/>
<reference evidence="5" key="3">
    <citation type="submission" date="2025-09" db="UniProtKB">
        <authorList>
            <consortium name="Ensembl"/>
        </authorList>
    </citation>
    <scope>IDENTIFICATION</scope>
</reference>
<feature type="repeat" description="TNFR-Cys" evidence="1">
    <location>
        <begin position="90"/>
        <end position="132"/>
    </location>
</feature>
<reference evidence="5" key="2">
    <citation type="submission" date="2025-08" db="UniProtKB">
        <authorList>
            <consortium name="Ensembl"/>
        </authorList>
    </citation>
    <scope>IDENTIFICATION</scope>
</reference>
<dbReference type="SMART" id="SM00208">
    <property type="entry name" value="TNFR"/>
    <property type="match status" value="4"/>
</dbReference>
<evidence type="ECO:0000256" key="3">
    <source>
        <dbReference type="SAM" id="Phobius"/>
    </source>
</evidence>
<dbReference type="GO" id="GO:0004888">
    <property type="term" value="F:transmembrane signaling receptor activity"/>
    <property type="evidence" value="ECO:0007669"/>
    <property type="project" value="InterPro"/>
</dbReference>
<feature type="domain" description="TNFR-Cys" evidence="4">
    <location>
        <begin position="90"/>
        <end position="132"/>
    </location>
</feature>
<dbReference type="AlphaFoldDB" id="A0A3P9BUQ2"/>
<dbReference type="PANTHER" id="PTHR46838">
    <property type="entry name" value="TUMOR NECROSIS FACTOR RECEPTOR SUPERFAMILY MEMBER 14"/>
    <property type="match status" value="1"/>
</dbReference>
<sequence>MPETPHPGGAQGASLSDARTTSAGSFRFVYPRILIFLCFPVGYAAVFMVPVLSCQPKEYKTNGGQCCPTCNKGRVVQRDCTAFSGTQCRSCEMGTFMNQPNGLYNCFPCTACDTGHGLFVKQNCTATTDTVCDVLNGYYCKGLIDSNGCSLAEKHSQCEAGQRIKEPGTSRSDTVCEDCQPGFFSKDGVNCTGWKTCSESQIKVEEGNSTSDVVCRSASRHRYFFISSVVLFLIIVICLVTTGFVKDGSLYAVADELEHTSAAAHEADLQHKKKGEKQLFDRGRATRGQRP</sequence>
<organism evidence="5 6">
    <name type="scientific">Maylandia zebra</name>
    <name type="common">zebra mbuna</name>
    <dbReference type="NCBI Taxonomy" id="106582"/>
    <lineage>
        <taxon>Eukaryota</taxon>
        <taxon>Metazoa</taxon>
        <taxon>Chordata</taxon>
        <taxon>Craniata</taxon>
        <taxon>Vertebrata</taxon>
        <taxon>Euteleostomi</taxon>
        <taxon>Actinopterygii</taxon>
        <taxon>Neopterygii</taxon>
        <taxon>Teleostei</taxon>
        <taxon>Neoteleostei</taxon>
        <taxon>Acanthomorphata</taxon>
        <taxon>Ovalentaria</taxon>
        <taxon>Cichlomorphae</taxon>
        <taxon>Cichliformes</taxon>
        <taxon>Cichlidae</taxon>
        <taxon>African cichlids</taxon>
        <taxon>Pseudocrenilabrinae</taxon>
        <taxon>Haplochromini</taxon>
        <taxon>Maylandia</taxon>
        <taxon>Maylandia zebra complex</taxon>
    </lineage>
</organism>
<feature type="disulfide bond" evidence="1">
    <location>
        <begin position="70"/>
        <end position="88"/>
    </location>
</feature>
<feature type="transmembrane region" description="Helical" evidence="3">
    <location>
        <begin position="223"/>
        <end position="245"/>
    </location>
</feature>
<keyword evidence="3" id="KW-0472">Membrane</keyword>
<keyword evidence="3" id="KW-0812">Transmembrane</keyword>
<dbReference type="GO" id="GO:2000406">
    <property type="term" value="P:positive regulation of T cell migration"/>
    <property type="evidence" value="ECO:0007669"/>
    <property type="project" value="TreeGrafter"/>
</dbReference>
<dbReference type="GO" id="GO:0009897">
    <property type="term" value="C:external side of plasma membrane"/>
    <property type="evidence" value="ECO:0007669"/>
    <property type="project" value="TreeGrafter"/>
</dbReference>
<dbReference type="PROSITE" id="PS50050">
    <property type="entry name" value="TNFR_NGFR_2"/>
    <property type="match status" value="2"/>
</dbReference>
<feature type="disulfide bond" evidence="1">
    <location>
        <begin position="67"/>
        <end position="80"/>
    </location>
</feature>
<dbReference type="GO" id="GO:0050829">
    <property type="term" value="P:defense response to Gram-negative bacterium"/>
    <property type="evidence" value="ECO:0007669"/>
    <property type="project" value="TreeGrafter"/>
</dbReference>
<name>A0A3P9BUQ2_9CICH</name>
<dbReference type="PANTHER" id="PTHR46838:SF1">
    <property type="entry name" value="TUMOR NECROSIS FACTOR RECEPTOR SUPERFAMILY MEMBER 14"/>
    <property type="match status" value="1"/>
</dbReference>
<protein>
    <submittedName>
        <fullName evidence="5">Tumor necrosis factor receptor superfamily member 14</fullName>
    </submittedName>
</protein>
<proteinExistence type="predicted"/>
<dbReference type="PROSITE" id="PS00652">
    <property type="entry name" value="TNFR_NGFR_1"/>
    <property type="match status" value="1"/>
</dbReference>
<keyword evidence="1" id="KW-1015">Disulfide bond</keyword>
<feature type="transmembrane region" description="Helical" evidence="3">
    <location>
        <begin position="33"/>
        <end position="52"/>
    </location>
</feature>
<feature type="compositionally biased region" description="Basic and acidic residues" evidence="2">
    <location>
        <begin position="266"/>
        <end position="284"/>
    </location>
</feature>
<keyword evidence="3" id="KW-1133">Transmembrane helix</keyword>
<feature type="repeat" description="TNFR-Cys" evidence="1">
    <location>
        <begin position="53"/>
        <end position="88"/>
    </location>
</feature>
<dbReference type="Ensembl" id="ENSMZET00005014114.1">
    <property type="protein sequence ID" value="ENSMZEP00005013647.1"/>
    <property type="gene ID" value="ENSMZEG00005010271.1"/>
</dbReference>
<dbReference type="GO" id="GO:0006955">
    <property type="term" value="P:immune response"/>
    <property type="evidence" value="ECO:0007669"/>
    <property type="project" value="InterPro"/>
</dbReference>
<evidence type="ECO:0000313" key="5">
    <source>
        <dbReference type="Ensembl" id="ENSMZEP00005013647.1"/>
    </source>
</evidence>
<dbReference type="CDD" id="cd13405">
    <property type="entry name" value="TNFRSF14_teleost"/>
    <property type="match status" value="1"/>
</dbReference>
<feature type="disulfide bond" evidence="1">
    <location>
        <begin position="91"/>
        <end position="106"/>
    </location>
</feature>
<dbReference type="SUPFAM" id="SSF57586">
    <property type="entry name" value="TNF receptor-like"/>
    <property type="match status" value="3"/>
</dbReference>
<feature type="domain" description="TNFR-Cys" evidence="4">
    <location>
        <begin position="53"/>
        <end position="88"/>
    </location>
</feature>
<dbReference type="InterPro" id="IPR008063">
    <property type="entry name" value="Fas_rcpt"/>
</dbReference>
<dbReference type="InterPro" id="IPR001368">
    <property type="entry name" value="TNFR/NGFR_Cys_rich_reg"/>
</dbReference>
<keyword evidence="6" id="KW-1185">Reference proteome</keyword>
<dbReference type="GO" id="GO:0007165">
    <property type="term" value="P:signal transduction"/>
    <property type="evidence" value="ECO:0007669"/>
    <property type="project" value="InterPro"/>
</dbReference>
<accession>A0A3P9BUQ2</accession>
<dbReference type="Pfam" id="PF00020">
    <property type="entry name" value="TNFR_c6"/>
    <property type="match status" value="2"/>
</dbReference>
<dbReference type="GO" id="GO:0002720">
    <property type="term" value="P:positive regulation of cytokine production involved in immune response"/>
    <property type="evidence" value="ECO:0007669"/>
    <property type="project" value="TreeGrafter"/>
</dbReference>
<evidence type="ECO:0000259" key="4">
    <source>
        <dbReference type="PROSITE" id="PS50050"/>
    </source>
</evidence>
<dbReference type="Proteomes" id="UP000265160">
    <property type="component" value="LG2"/>
</dbReference>
<dbReference type="GO" id="GO:0046642">
    <property type="term" value="P:negative regulation of alpha-beta T cell proliferation"/>
    <property type="evidence" value="ECO:0007669"/>
    <property type="project" value="TreeGrafter"/>
</dbReference>
<feature type="region of interest" description="Disordered" evidence="2">
    <location>
        <begin position="266"/>
        <end position="291"/>
    </location>
</feature>
<evidence type="ECO:0000256" key="1">
    <source>
        <dbReference type="PROSITE-ProRule" id="PRU00206"/>
    </source>
</evidence>
<reference evidence="5 6" key="1">
    <citation type="journal article" date="2014" name="Nature">
        <title>The genomic substrate for adaptive radiation in African cichlid fish.</title>
        <authorList>
            <person name="Brawand D."/>
            <person name="Wagner C.E."/>
            <person name="Li Y.I."/>
            <person name="Malinsky M."/>
            <person name="Keller I."/>
            <person name="Fan S."/>
            <person name="Simakov O."/>
            <person name="Ng A.Y."/>
            <person name="Lim Z.W."/>
            <person name="Bezault E."/>
            <person name="Turner-Maier J."/>
            <person name="Johnson J."/>
            <person name="Alcazar R."/>
            <person name="Noh H.J."/>
            <person name="Russell P."/>
            <person name="Aken B."/>
            <person name="Alfoldi J."/>
            <person name="Amemiya C."/>
            <person name="Azzouzi N."/>
            <person name="Baroiller J.F."/>
            <person name="Barloy-Hubler F."/>
            <person name="Berlin A."/>
            <person name="Bloomquist R."/>
            <person name="Carleton K.L."/>
            <person name="Conte M.A."/>
            <person name="D'Cotta H."/>
            <person name="Eshel O."/>
            <person name="Gaffney L."/>
            <person name="Galibert F."/>
            <person name="Gante H.F."/>
            <person name="Gnerre S."/>
            <person name="Greuter L."/>
            <person name="Guyon R."/>
            <person name="Haddad N.S."/>
            <person name="Haerty W."/>
            <person name="Harris R.M."/>
            <person name="Hofmann H.A."/>
            <person name="Hourlier T."/>
            <person name="Hulata G."/>
            <person name="Jaffe D.B."/>
            <person name="Lara M."/>
            <person name="Lee A.P."/>
            <person name="MacCallum I."/>
            <person name="Mwaiko S."/>
            <person name="Nikaido M."/>
            <person name="Nishihara H."/>
            <person name="Ozouf-Costaz C."/>
            <person name="Penman D.J."/>
            <person name="Przybylski D."/>
            <person name="Rakotomanga M."/>
            <person name="Renn S.C.P."/>
            <person name="Ribeiro F.J."/>
            <person name="Ron M."/>
            <person name="Salzburger W."/>
            <person name="Sanchez-Pulido L."/>
            <person name="Santos M.E."/>
            <person name="Searle S."/>
            <person name="Sharpe T."/>
            <person name="Swofford R."/>
            <person name="Tan F.J."/>
            <person name="Williams L."/>
            <person name="Young S."/>
            <person name="Yin S."/>
            <person name="Okada N."/>
            <person name="Kocher T.D."/>
            <person name="Miska E.A."/>
            <person name="Lander E.S."/>
            <person name="Venkatesh B."/>
            <person name="Fernald R.D."/>
            <person name="Meyer A."/>
            <person name="Ponting C.P."/>
            <person name="Streelman J.T."/>
            <person name="Lindblad-Toh K."/>
            <person name="Seehausen O."/>
            <person name="Di Palma F."/>
        </authorList>
    </citation>
    <scope>NUCLEOTIDE SEQUENCE</scope>
</reference>
<dbReference type="Gene3D" id="2.10.50.10">
    <property type="entry name" value="Tumor Necrosis Factor Receptor, subunit A, domain 2"/>
    <property type="match status" value="3"/>
</dbReference>